<proteinExistence type="predicted"/>
<dbReference type="InterPro" id="IPR039261">
    <property type="entry name" value="FNR_nucleotide-bd"/>
</dbReference>
<dbReference type="Pfam" id="PF00970">
    <property type="entry name" value="FAD_binding_6"/>
    <property type="match status" value="1"/>
</dbReference>
<keyword evidence="9" id="KW-0472">Membrane</keyword>
<dbReference type="RefSeq" id="WP_346823150.1">
    <property type="nucleotide sequence ID" value="NZ_JBDKWZ010000013.1"/>
</dbReference>
<dbReference type="InterPro" id="IPR012675">
    <property type="entry name" value="Beta-grasp_dom_sf"/>
</dbReference>
<dbReference type="InterPro" id="IPR001433">
    <property type="entry name" value="OxRdtase_FAD/NAD-bd"/>
</dbReference>
<dbReference type="CDD" id="cd00207">
    <property type="entry name" value="fer2"/>
    <property type="match status" value="1"/>
</dbReference>
<dbReference type="GO" id="GO:0046872">
    <property type="term" value="F:metal ion binding"/>
    <property type="evidence" value="ECO:0007669"/>
    <property type="project" value="UniProtKB-KW"/>
</dbReference>
<dbReference type="Pfam" id="PF00175">
    <property type="entry name" value="NAD_binding_1"/>
    <property type="match status" value="1"/>
</dbReference>
<dbReference type="PROSITE" id="PS51384">
    <property type="entry name" value="FAD_FR"/>
    <property type="match status" value="1"/>
</dbReference>
<feature type="domain" description="2Fe-2S ferredoxin-type" evidence="10">
    <location>
        <begin position="263"/>
        <end position="351"/>
    </location>
</feature>
<evidence type="ECO:0000259" key="10">
    <source>
        <dbReference type="PROSITE" id="PS51085"/>
    </source>
</evidence>
<dbReference type="InterPro" id="IPR001041">
    <property type="entry name" value="2Fe-2S_ferredoxin-type"/>
</dbReference>
<dbReference type="CDD" id="cd06214">
    <property type="entry name" value="PA_degradation_oxidoreductase_like"/>
    <property type="match status" value="1"/>
</dbReference>
<evidence type="ECO:0000256" key="2">
    <source>
        <dbReference type="ARBA" id="ARBA00022630"/>
    </source>
</evidence>
<dbReference type="GO" id="GO:0051537">
    <property type="term" value="F:2 iron, 2 sulfur cluster binding"/>
    <property type="evidence" value="ECO:0007669"/>
    <property type="project" value="UniProtKB-KW"/>
</dbReference>
<dbReference type="InterPro" id="IPR017927">
    <property type="entry name" value="FAD-bd_FR_type"/>
</dbReference>
<keyword evidence="2" id="KW-0285">Flavoprotein</keyword>
<keyword evidence="4" id="KW-0479">Metal-binding</keyword>
<evidence type="ECO:0000313" key="12">
    <source>
        <dbReference type="EMBL" id="MEN7550369.1"/>
    </source>
</evidence>
<dbReference type="Gene3D" id="3.10.20.30">
    <property type="match status" value="1"/>
</dbReference>
<dbReference type="PANTHER" id="PTHR47354">
    <property type="entry name" value="NADH OXIDOREDUCTASE HCR"/>
    <property type="match status" value="1"/>
</dbReference>
<evidence type="ECO:0000256" key="9">
    <source>
        <dbReference type="SAM" id="Phobius"/>
    </source>
</evidence>
<keyword evidence="9" id="KW-0812">Transmembrane</keyword>
<dbReference type="SUPFAM" id="SSF54292">
    <property type="entry name" value="2Fe-2S ferredoxin-like"/>
    <property type="match status" value="1"/>
</dbReference>
<dbReference type="PROSITE" id="PS00197">
    <property type="entry name" value="2FE2S_FER_1"/>
    <property type="match status" value="1"/>
</dbReference>
<evidence type="ECO:0000259" key="11">
    <source>
        <dbReference type="PROSITE" id="PS51384"/>
    </source>
</evidence>
<name>A0AAW9SDG4_9BACT</name>
<dbReference type="PRINTS" id="PR00406">
    <property type="entry name" value="CYTB5RDTASE"/>
</dbReference>
<dbReference type="GO" id="GO:0016491">
    <property type="term" value="F:oxidoreductase activity"/>
    <property type="evidence" value="ECO:0007669"/>
    <property type="project" value="UniProtKB-KW"/>
</dbReference>
<feature type="transmembrane region" description="Helical" evidence="9">
    <location>
        <begin position="114"/>
        <end position="136"/>
    </location>
</feature>
<accession>A0AAW9SDG4</accession>
<dbReference type="AlphaFoldDB" id="A0AAW9SDG4"/>
<reference evidence="12 13" key="1">
    <citation type="submission" date="2024-04" db="EMBL/GenBank/DDBJ databases">
        <title>Novel genus in family Flammeovirgaceae.</title>
        <authorList>
            <person name="Nguyen T.H."/>
            <person name="Vuong T.Q."/>
            <person name="Le H."/>
            <person name="Kim S.-G."/>
        </authorList>
    </citation>
    <scope>NUCLEOTIDE SEQUENCE [LARGE SCALE GENOMIC DNA]</scope>
    <source>
        <strain evidence="12 13">JCM 23209</strain>
    </source>
</reference>
<dbReference type="GO" id="GO:0050660">
    <property type="term" value="F:flavin adenine dinucleotide binding"/>
    <property type="evidence" value="ECO:0007669"/>
    <property type="project" value="TreeGrafter"/>
</dbReference>
<evidence type="ECO:0000256" key="1">
    <source>
        <dbReference type="ARBA" id="ARBA00001974"/>
    </source>
</evidence>
<evidence type="ECO:0000256" key="7">
    <source>
        <dbReference type="ARBA" id="ARBA00023004"/>
    </source>
</evidence>
<dbReference type="SUPFAM" id="SSF63380">
    <property type="entry name" value="Riboflavin synthase domain-like"/>
    <property type="match status" value="1"/>
</dbReference>
<dbReference type="InterPro" id="IPR036010">
    <property type="entry name" value="2Fe-2S_ferredoxin-like_sf"/>
</dbReference>
<dbReference type="Gene3D" id="3.40.50.80">
    <property type="entry name" value="Nucleotide-binding domain of ferredoxin-NADP reductase (FNR) module"/>
    <property type="match status" value="1"/>
</dbReference>
<organism evidence="12 13">
    <name type="scientific">Rapidithrix thailandica</name>
    <dbReference type="NCBI Taxonomy" id="413964"/>
    <lineage>
        <taxon>Bacteria</taxon>
        <taxon>Pseudomonadati</taxon>
        <taxon>Bacteroidota</taxon>
        <taxon>Cytophagia</taxon>
        <taxon>Cytophagales</taxon>
        <taxon>Flammeovirgaceae</taxon>
        <taxon>Rapidithrix</taxon>
    </lineage>
</organism>
<comment type="cofactor">
    <cofactor evidence="1">
        <name>FAD</name>
        <dbReference type="ChEBI" id="CHEBI:57692"/>
    </cofactor>
</comment>
<dbReference type="InterPro" id="IPR006058">
    <property type="entry name" value="2Fe2S_fd_BS"/>
</dbReference>
<gene>
    <name evidence="12" type="ORF">AAG747_20795</name>
</gene>
<dbReference type="PANTHER" id="PTHR47354:SF8">
    <property type="entry name" value="1,2-PHENYLACETYL-COA EPOXIDASE, SUBUNIT E"/>
    <property type="match status" value="1"/>
</dbReference>
<keyword evidence="8" id="KW-0411">Iron-sulfur</keyword>
<feature type="domain" description="FAD-binding FR-type" evidence="11">
    <location>
        <begin position="2"/>
        <end position="105"/>
    </location>
</feature>
<evidence type="ECO:0000313" key="13">
    <source>
        <dbReference type="Proteomes" id="UP001403385"/>
    </source>
</evidence>
<keyword evidence="3" id="KW-0001">2Fe-2S</keyword>
<evidence type="ECO:0000256" key="4">
    <source>
        <dbReference type="ARBA" id="ARBA00022723"/>
    </source>
</evidence>
<dbReference type="Gene3D" id="2.40.30.10">
    <property type="entry name" value="Translation factors"/>
    <property type="match status" value="1"/>
</dbReference>
<dbReference type="Proteomes" id="UP001403385">
    <property type="component" value="Unassembled WGS sequence"/>
</dbReference>
<dbReference type="InterPro" id="IPR008333">
    <property type="entry name" value="Cbr1-like_FAD-bd_dom"/>
</dbReference>
<dbReference type="EMBL" id="JBDKWZ010000013">
    <property type="protein sequence ID" value="MEN7550369.1"/>
    <property type="molecule type" value="Genomic_DNA"/>
</dbReference>
<keyword evidence="9" id="KW-1133">Transmembrane helix</keyword>
<comment type="caution">
    <text evidence="12">The sequence shown here is derived from an EMBL/GenBank/DDBJ whole genome shotgun (WGS) entry which is preliminary data.</text>
</comment>
<keyword evidence="6" id="KW-0560">Oxidoreductase</keyword>
<evidence type="ECO:0000256" key="6">
    <source>
        <dbReference type="ARBA" id="ARBA00023002"/>
    </source>
</evidence>
<dbReference type="PROSITE" id="PS51085">
    <property type="entry name" value="2FE2S_FER_2"/>
    <property type="match status" value="1"/>
</dbReference>
<keyword evidence="7" id="KW-0408">Iron</keyword>
<sequence>MTDYYNLKVKSVVRETEDAVTIHFKQPLFRKVKYKPGQFLTLLVPVNGETLRRSYSMCSAPTLDSTVAVTIKRVEGGKVSNHLNDHAKSGDVIQVMKPMGHFGTEASKNKKRHIVLFGAGSGITPLMSILKSVLFYEPNSTVSLVYGNRNEQSIIFKEKLTEYKEKFGDRFNLVHVLSKPSENWGGYTGRIDETKVVNILNLLPKFSEEDTEYFLCGPHALMDMVETTLKKTKVPEFKIHHESFVSTKDPKKVAEELKSFKTHKVKILIDGEEHQLTVPPDKSILDVALDEGLDLPFSCQSGLCTACRGLCKEGKVKMVEGDGLSHDEIKEGYILTCVGHPQTEDVVIEIG</sequence>
<evidence type="ECO:0000256" key="8">
    <source>
        <dbReference type="ARBA" id="ARBA00023014"/>
    </source>
</evidence>
<dbReference type="InterPro" id="IPR017938">
    <property type="entry name" value="Riboflavin_synthase-like_b-brl"/>
</dbReference>
<dbReference type="InterPro" id="IPR050415">
    <property type="entry name" value="MRET"/>
</dbReference>
<dbReference type="SUPFAM" id="SSF52343">
    <property type="entry name" value="Ferredoxin reductase-like, C-terminal NADP-linked domain"/>
    <property type="match status" value="1"/>
</dbReference>
<dbReference type="PRINTS" id="PR00371">
    <property type="entry name" value="FPNCR"/>
</dbReference>
<dbReference type="Pfam" id="PF00111">
    <property type="entry name" value="Fer2"/>
    <property type="match status" value="1"/>
</dbReference>
<protein>
    <submittedName>
        <fullName evidence="12">2Fe-2S iron-sulfur cluster-binding protein</fullName>
    </submittedName>
</protein>
<evidence type="ECO:0000256" key="3">
    <source>
        <dbReference type="ARBA" id="ARBA00022714"/>
    </source>
</evidence>
<evidence type="ECO:0000256" key="5">
    <source>
        <dbReference type="ARBA" id="ARBA00022827"/>
    </source>
</evidence>
<keyword evidence="13" id="KW-1185">Reference proteome</keyword>
<keyword evidence="5" id="KW-0274">FAD</keyword>
<dbReference type="InterPro" id="IPR001709">
    <property type="entry name" value="Flavoprot_Pyr_Nucl_cyt_Rdtase"/>
</dbReference>